<name>A0ABS5IKY2_9MICO</name>
<keyword evidence="2" id="KW-0732">Signal</keyword>
<feature type="signal peptide" evidence="2">
    <location>
        <begin position="1"/>
        <end position="33"/>
    </location>
</feature>
<dbReference type="Proteomes" id="UP000678243">
    <property type="component" value="Unassembled WGS sequence"/>
</dbReference>
<comment type="caution">
    <text evidence="3">The sequence shown here is derived from an EMBL/GenBank/DDBJ whole genome shotgun (WGS) entry which is preliminary data.</text>
</comment>
<accession>A0ABS5IKY2</accession>
<evidence type="ECO:0000256" key="2">
    <source>
        <dbReference type="SAM" id="SignalP"/>
    </source>
</evidence>
<evidence type="ECO:0000313" key="4">
    <source>
        <dbReference type="Proteomes" id="UP000678243"/>
    </source>
</evidence>
<gene>
    <name evidence="3" type="ORF">KE274_05795</name>
</gene>
<evidence type="ECO:0000313" key="3">
    <source>
        <dbReference type="EMBL" id="MBS0023618.1"/>
    </source>
</evidence>
<feature type="chain" id="PRO_5045443697" evidence="2">
    <location>
        <begin position="34"/>
        <end position="166"/>
    </location>
</feature>
<proteinExistence type="predicted"/>
<dbReference type="RefSeq" id="WP_211541782.1">
    <property type="nucleotide sequence ID" value="NZ_JAGTUK010000002.1"/>
</dbReference>
<protein>
    <submittedName>
        <fullName evidence="3">Uncharacterized protein</fullName>
    </submittedName>
</protein>
<dbReference type="EMBL" id="JAGTUK010000002">
    <property type="protein sequence ID" value="MBS0023618.1"/>
    <property type="molecule type" value="Genomic_DNA"/>
</dbReference>
<feature type="region of interest" description="Disordered" evidence="1">
    <location>
        <begin position="29"/>
        <end position="113"/>
    </location>
</feature>
<organism evidence="3 4">
    <name type="scientific">Microbacterium paraoxydans</name>
    <dbReference type="NCBI Taxonomy" id="199592"/>
    <lineage>
        <taxon>Bacteria</taxon>
        <taxon>Bacillati</taxon>
        <taxon>Actinomycetota</taxon>
        <taxon>Actinomycetes</taxon>
        <taxon>Micrococcales</taxon>
        <taxon>Microbacteriaceae</taxon>
        <taxon>Microbacterium</taxon>
    </lineage>
</organism>
<sequence>MKRRRSGTTSGLAVCGVAVAVAGVLLTPGFAGADTGEPWAPQDQWFPVEQGQPFGTTDGAETPAPPQGGPLGLQPRQRAENQWILDQLQGPQVPAPPQQPVPLGMQPRQRAESQWILDQLQGPQVPAPPQQPVPLGLQPRQRAENQWILGALLGQPAPGQGPGSVG</sequence>
<evidence type="ECO:0000256" key="1">
    <source>
        <dbReference type="SAM" id="MobiDB-lite"/>
    </source>
</evidence>
<keyword evidence="4" id="KW-1185">Reference proteome</keyword>
<reference evidence="3 4" key="1">
    <citation type="submission" date="2021-04" db="EMBL/GenBank/DDBJ databases">
        <title>Whole genome analysis of root endophytic bacterium Microbacterium paraoxydans ku-mp colonizing RP-bio226 rice variety.</title>
        <authorList>
            <person name="Ulaganathan K."/>
            <person name="Latha B."/>
        </authorList>
    </citation>
    <scope>NUCLEOTIDE SEQUENCE [LARGE SCALE GENOMIC DNA]</scope>
    <source>
        <strain evidence="4">ku-mp</strain>
    </source>
</reference>